<accession>A0A6G4QT76</accession>
<dbReference type="EMBL" id="JAAKGT010000001">
    <property type="protein sequence ID" value="NGM48693.1"/>
    <property type="molecule type" value="Genomic_DNA"/>
</dbReference>
<sequence length="50" mass="5796">MRDDRGLDDPPPSLDELLSEPIVRLLMRRDGVEEGDVRKLIARVALVRRR</sequence>
<gene>
    <name evidence="1" type="ORF">G5B46_03620</name>
</gene>
<name>A0A6G4QT76_9CAUL</name>
<evidence type="ECO:0000313" key="1">
    <source>
        <dbReference type="EMBL" id="NGM48693.1"/>
    </source>
</evidence>
<dbReference type="RefSeq" id="WP_165256128.1">
    <property type="nucleotide sequence ID" value="NZ_JAAKGT010000001.1"/>
</dbReference>
<comment type="caution">
    <text evidence="1">The sequence shown here is derived from an EMBL/GenBank/DDBJ whole genome shotgun (WGS) entry which is preliminary data.</text>
</comment>
<reference evidence="1" key="1">
    <citation type="submission" date="2020-02" db="EMBL/GenBank/DDBJ databases">
        <authorList>
            <person name="Gao J."/>
            <person name="Sun J."/>
        </authorList>
    </citation>
    <scope>NUCLEOTIDE SEQUENCE</scope>
    <source>
        <strain evidence="1">602-2</strain>
    </source>
</reference>
<dbReference type="AlphaFoldDB" id="A0A6G4QT76"/>
<organism evidence="1">
    <name type="scientific">Caulobacter sp. 602-2</name>
    <dbReference type="NCBI Taxonomy" id="2710887"/>
    <lineage>
        <taxon>Bacteria</taxon>
        <taxon>Pseudomonadati</taxon>
        <taxon>Pseudomonadota</taxon>
        <taxon>Alphaproteobacteria</taxon>
        <taxon>Caulobacterales</taxon>
        <taxon>Caulobacteraceae</taxon>
        <taxon>Caulobacter</taxon>
    </lineage>
</organism>
<proteinExistence type="predicted"/>
<protein>
    <submittedName>
        <fullName evidence="1">Uncharacterized protein</fullName>
    </submittedName>
</protein>